<dbReference type="Gene3D" id="3.10.129.10">
    <property type="entry name" value="Hotdog Thioesterase"/>
    <property type="match status" value="1"/>
</dbReference>
<protein>
    <submittedName>
        <fullName evidence="2">Acyl dehydratase</fullName>
    </submittedName>
</protein>
<evidence type="ECO:0000313" key="2">
    <source>
        <dbReference type="EMBL" id="PVY62557.1"/>
    </source>
</evidence>
<reference evidence="2 3" key="1">
    <citation type="submission" date="2018-04" db="EMBL/GenBank/DDBJ databases">
        <title>Genomic Encyclopedia of Type Strains, Phase IV (KMG-IV): sequencing the most valuable type-strain genomes for metagenomic binning, comparative biology and taxonomic classification.</title>
        <authorList>
            <person name="Goeker M."/>
        </authorList>
    </citation>
    <scope>NUCLEOTIDE SEQUENCE [LARGE SCALE GENOMIC DNA]</scope>
    <source>
        <strain evidence="2 3">DSM 10065</strain>
    </source>
</reference>
<dbReference type="STRING" id="1231391.GCA_000308195_02095"/>
<dbReference type="OrthoDB" id="5298629at2"/>
<sequence>MTKHRPLFLEDLAVGAEYRSAEYQLETQDIVDFARRFDPQPFHLDEEAAKNSLFQGLAASGWHTAAITMKLLVDSLPLGSGIIGAGGAIDWPRPTRPGDTLHVVSKIVDIVPSRSKPDRGIVTAECRTINQHGETCQNLVPRLVVLRRTEA</sequence>
<feature type="domain" description="MaoC-like" evidence="1">
    <location>
        <begin position="15"/>
        <end position="114"/>
    </location>
</feature>
<dbReference type="InterPro" id="IPR052342">
    <property type="entry name" value="MCH/BMMD"/>
</dbReference>
<evidence type="ECO:0000259" key="1">
    <source>
        <dbReference type="Pfam" id="PF01575"/>
    </source>
</evidence>
<dbReference type="CDD" id="cd03454">
    <property type="entry name" value="YdeM"/>
    <property type="match status" value="1"/>
</dbReference>
<proteinExistence type="predicted"/>
<dbReference type="EMBL" id="QEKO01000002">
    <property type="protein sequence ID" value="PVY62557.1"/>
    <property type="molecule type" value="Genomic_DNA"/>
</dbReference>
<evidence type="ECO:0000313" key="3">
    <source>
        <dbReference type="Proteomes" id="UP000246145"/>
    </source>
</evidence>
<dbReference type="SUPFAM" id="SSF54637">
    <property type="entry name" value="Thioesterase/thiol ester dehydrase-isomerase"/>
    <property type="match status" value="1"/>
</dbReference>
<comment type="caution">
    <text evidence="2">The sequence shown here is derived from an EMBL/GenBank/DDBJ whole genome shotgun (WGS) entry which is preliminary data.</text>
</comment>
<accession>A0A2U1CNN0</accession>
<gene>
    <name evidence="2" type="ORF">C7440_2051</name>
</gene>
<dbReference type="PANTHER" id="PTHR43664:SF1">
    <property type="entry name" value="BETA-METHYLMALYL-COA DEHYDRATASE"/>
    <property type="match status" value="1"/>
</dbReference>
<dbReference type="AlphaFoldDB" id="A0A2U1CNN0"/>
<dbReference type="Proteomes" id="UP000246145">
    <property type="component" value="Unassembled WGS sequence"/>
</dbReference>
<organism evidence="2 3">
    <name type="scientific">Pusillimonas noertemannii</name>
    <dbReference type="NCBI Taxonomy" id="305977"/>
    <lineage>
        <taxon>Bacteria</taxon>
        <taxon>Pseudomonadati</taxon>
        <taxon>Pseudomonadota</taxon>
        <taxon>Betaproteobacteria</taxon>
        <taxon>Burkholderiales</taxon>
        <taxon>Alcaligenaceae</taxon>
        <taxon>Pusillimonas</taxon>
    </lineage>
</organism>
<dbReference type="PANTHER" id="PTHR43664">
    <property type="entry name" value="MONOAMINE OXIDASE-RELATED"/>
    <property type="match status" value="1"/>
</dbReference>
<dbReference type="RefSeq" id="WP_116518424.1">
    <property type="nucleotide sequence ID" value="NZ_JACCEX010000002.1"/>
</dbReference>
<name>A0A2U1CNN0_9BURK</name>
<dbReference type="Pfam" id="PF01575">
    <property type="entry name" value="MaoC_dehydratas"/>
    <property type="match status" value="1"/>
</dbReference>
<dbReference type="InterPro" id="IPR029069">
    <property type="entry name" value="HotDog_dom_sf"/>
</dbReference>
<keyword evidence="3" id="KW-1185">Reference proteome</keyword>
<dbReference type="InterPro" id="IPR002539">
    <property type="entry name" value="MaoC-like_dom"/>
</dbReference>